<evidence type="ECO:0000256" key="4">
    <source>
        <dbReference type="ARBA" id="ARBA00022989"/>
    </source>
</evidence>
<dbReference type="AlphaFoldDB" id="A0A3Q1JW12"/>
<dbReference type="PROSITE" id="PS51225">
    <property type="entry name" value="MARVEL"/>
    <property type="match status" value="2"/>
</dbReference>
<evidence type="ECO:0000256" key="3">
    <source>
        <dbReference type="ARBA" id="ARBA00022737"/>
    </source>
</evidence>
<dbReference type="OrthoDB" id="9939551at2759"/>
<evidence type="ECO:0000256" key="5">
    <source>
        <dbReference type="ARBA" id="ARBA00023136"/>
    </source>
</evidence>
<protein>
    <recommendedName>
        <fullName evidence="9">MARVEL domain-containing protein</fullName>
    </recommendedName>
</protein>
<keyword evidence="3" id="KW-0677">Repeat</keyword>
<feature type="transmembrane region" description="Helical" evidence="8">
    <location>
        <begin position="112"/>
        <end position="132"/>
    </location>
</feature>
<dbReference type="Ensembl" id="ENSATET00000036554.2">
    <property type="protein sequence ID" value="ENSATEP00000036038.2"/>
    <property type="gene ID" value="ENSATEG00000024773.2"/>
</dbReference>
<evidence type="ECO:0000313" key="11">
    <source>
        <dbReference type="Proteomes" id="UP000265040"/>
    </source>
</evidence>
<dbReference type="PANTHER" id="PTHR17068">
    <property type="entry name" value="MYELOID-ASSOCIATED DIFFERENTIATION MARKER MYADM FAMILY MEMBER"/>
    <property type="match status" value="1"/>
</dbReference>
<proteinExistence type="inferred from homology"/>
<evidence type="ECO:0000313" key="10">
    <source>
        <dbReference type="Ensembl" id="ENSATEP00000036038.2"/>
    </source>
</evidence>
<dbReference type="GO" id="GO:0016020">
    <property type="term" value="C:membrane"/>
    <property type="evidence" value="ECO:0007669"/>
    <property type="project" value="UniProtKB-SubCell"/>
</dbReference>
<keyword evidence="11" id="KW-1185">Reference proteome</keyword>
<reference evidence="10" key="3">
    <citation type="submission" date="2025-09" db="UniProtKB">
        <authorList>
            <consortium name="Ensembl"/>
        </authorList>
    </citation>
    <scope>IDENTIFICATION</scope>
</reference>
<feature type="transmembrane region" description="Helical" evidence="8">
    <location>
        <begin position="77"/>
        <end position="100"/>
    </location>
</feature>
<feature type="domain" description="MARVEL" evidence="9">
    <location>
        <begin position="8"/>
        <end position="138"/>
    </location>
</feature>
<comment type="similarity">
    <text evidence="6">Belongs to the MAL family.</text>
</comment>
<organism evidence="10 11">
    <name type="scientific">Anabas testudineus</name>
    <name type="common">Climbing perch</name>
    <name type="synonym">Anthias testudineus</name>
    <dbReference type="NCBI Taxonomy" id="64144"/>
    <lineage>
        <taxon>Eukaryota</taxon>
        <taxon>Metazoa</taxon>
        <taxon>Chordata</taxon>
        <taxon>Craniata</taxon>
        <taxon>Vertebrata</taxon>
        <taxon>Euteleostomi</taxon>
        <taxon>Actinopterygii</taxon>
        <taxon>Neopterygii</taxon>
        <taxon>Teleostei</taxon>
        <taxon>Neoteleostei</taxon>
        <taxon>Acanthomorphata</taxon>
        <taxon>Anabantaria</taxon>
        <taxon>Anabantiformes</taxon>
        <taxon>Anabantoidei</taxon>
        <taxon>Anabantidae</taxon>
        <taxon>Anabas</taxon>
    </lineage>
</organism>
<keyword evidence="5 7" id="KW-0472">Membrane</keyword>
<dbReference type="Pfam" id="PF01284">
    <property type="entry name" value="MARVEL"/>
    <property type="match status" value="2"/>
</dbReference>
<reference evidence="10" key="2">
    <citation type="submission" date="2025-08" db="UniProtKB">
        <authorList>
            <consortium name="Ensembl"/>
        </authorList>
    </citation>
    <scope>IDENTIFICATION</scope>
</reference>
<evidence type="ECO:0000256" key="6">
    <source>
        <dbReference type="ARBA" id="ARBA00034721"/>
    </source>
</evidence>
<reference evidence="10" key="1">
    <citation type="submission" date="2021-04" db="EMBL/GenBank/DDBJ databases">
        <authorList>
            <consortium name="Wellcome Sanger Institute Data Sharing"/>
        </authorList>
    </citation>
    <scope>NUCLEOTIDE SEQUENCE [LARGE SCALE GENOMIC DNA]</scope>
</reference>
<name>A0A3Q1JW12_ANATE</name>
<evidence type="ECO:0000256" key="7">
    <source>
        <dbReference type="PROSITE-ProRule" id="PRU00581"/>
    </source>
</evidence>
<dbReference type="PANTHER" id="PTHR17068:SF2">
    <property type="entry name" value="MYELOID-ASSOCIATED DIFFERENTIATION MARKER-LIKE"/>
    <property type="match status" value="1"/>
</dbReference>
<dbReference type="InterPro" id="IPR047123">
    <property type="entry name" value="MYADM-like"/>
</dbReference>
<dbReference type="InParanoid" id="A0A3Q1JW12"/>
<evidence type="ECO:0000256" key="1">
    <source>
        <dbReference type="ARBA" id="ARBA00004141"/>
    </source>
</evidence>
<feature type="transmembrane region" description="Helical" evidence="8">
    <location>
        <begin position="144"/>
        <end position="167"/>
    </location>
</feature>
<keyword evidence="4 8" id="KW-1133">Transmembrane helix</keyword>
<feature type="transmembrane region" description="Helical" evidence="8">
    <location>
        <begin position="20"/>
        <end position="38"/>
    </location>
</feature>
<dbReference type="InterPro" id="IPR008253">
    <property type="entry name" value="Marvel"/>
</dbReference>
<keyword evidence="2 7" id="KW-0812">Transmembrane</keyword>
<evidence type="ECO:0000256" key="8">
    <source>
        <dbReference type="SAM" id="Phobius"/>
    </source>
</evidence>
<accession>A0A3Q1JW12</accession>
<feature type="transmembrane region" description="Helical" evidence="8">
    <location>
        <begin position="256"/>
        <end position="281"/>
    </location>
</feature>
<evidence type="ECO:0000256" key="2">
    <source>
        <dbReference type="ARBA" id="ARBA00022692"/>
    </source>
</evidence>
<dbReference type="GeneTree" id="ENSGT00950000182933"/>
<feature type="transmembrane region" description="Helical" evidence="8">
    <location>
        <begin position="182"/>
        <end position="203"/>
    </location>
</feature>
<dbReference type="Proteomes" id="UP000265040">
    <property type="component" value="Chromosome 8"/>
</dbReference>
<sequence length="288" mass="32564">MIHVDFRSLTQPVGIMRIMAAVLTCMCLSLVAAVGYPLHPPTSYWVWCMFTWCFCFFFTLLILILEFTTVSTKVPFAWDDFTAAFAILASLMHLATSIIYPTFFTCKSCHRQIGASVVSWVCFGVYVGEVVLARLRPSGQTSGFLSTLPGIMKLLETFLACLIFTSLERGEYVSPKELQWCVAVYSLCFIFAIIIILLTIGQLTSFFPFSFDKVAIVYNILAAVMYMTAMVMWPLYSLKNKKRPSTCGYYCSWDKLLVVTCLTILNFIVYTLDSVYSIYLVTSPKSPF</sequence>
<feature type="domain" description="MARVEL" evidence="9">
    <location>
        <begin position="144"/>
        <end position="282"/>
    </location>
</feature>
<evidence type="ECO:0000259" key="9">
    <source>
        <dbReference type="PROSITE" id="PS51225"/>
    </source>
</evidence>
<feature type="transmembrane region" description="Helical" evidence="8">
    <location>
        <begin position="215"/>
        <end position="236"/>
    </location>
</feature>
<comment type="subcellular location">
    <subcellularLocation>
        <location evidence="1">Membrane</location>
        <topology evidence="1">Multi-pass membrane protein</topology>
    </subcellularLocation>
</comment>
<feature type="transmembrane region" description="Helical" evidence="8">
    <location>
        <begin position="44"/>
        <end position="65"/>
    </location>
</feature>